<keyword evidence="4" id="KW-0274">FAD</keyword>
<comment type="similarity">
    <text evidence="2">Belongs to the FAD-dependent glycerol-3-phosphate dehydrogenase family.</text>
</comment>
<gene>
    <name evidence="8" type="ORF">SS37A_26380</name>
</gene>
<keyword evidence="9" id="KW-1185">Reference proteome</keyword>
<dbReference type="NCBIfam" id="NF008899">
    <property type="entry name" value="PRK12266.1"/>
    <property type="match status" value="1"/>
</dbReference>
<keyword evidence="3" id="KW-0285">Flavoprotein</keyword>
<dbReference type="PANTHER" id="PTHR11985">
    <property type="entry name" value="GLYCEROL-3-PHOSPHATE DEHYDROGENASE"/>
    <property type="match status" value="1"/>
</dbReference>
<dbReference type="InterPro" id="IPR038299">
    <property type="entry name" value="DAO_C_sf"/>
</dbReference>
<accession>A0ABM8EAT8</accession>
<dbReference type="Pfam" id="PF16901">
    <property type="entry name" value="DAO_C"/>
    <property type="match status" value="1"/>
</dbReference>
<dbReference type="Gene3D" id="3.30.9.10">
    <property type="entry name" value="D-Amino Acid Oxidase, subunit A, domain 2"/>
    <property type="match status" value="1"/>
</dbReference>
<evidence type="ECO:0000259" key="6">
    <source>
        <dbReference type="Pfam" id="PF01266"/>
    </source>
</evidence>
<dbReference type="Gene3D" id="3.50.50.60">
    <property type="entry name" value="FAD/NAD(P)-binding domain"/>
    <property type="match status" value="1"/>
</dbReference>
<dbReference type="Gene3D" id="6.10.250.1890">
    <property type="match status" value="1"/>
</dbReference>
<dbReference type="PRINTS" id="PR01001">
    <property type="entry name" value="FADG3PDH"/>
</dbReference>
<dbReference type="SUPFAM" id="SSF51905">
    <property type="entry name" value="FAD/NAD(P)-binding domain"/>
    <property type="match status" value="1"/>
</dbReference>
<organism evidence="8 9">
    <name type="scientific">Methylocystis iwaonis</name>
    <dbReference type="NCBI Taxonomy" id="2885079"/>
    <lineage>
        <taxon>Bacteria</taxon>
        <taxon>Pseudomonadati</taxon>
        <taxon>Pseudomonadota</taxon>
        <taxon>Alphaproteobacteria</taxon>
        <taxon>Hyphomicrobiales</taxon>
        <taxon>Methylocystaceae</taxon>
        <taxon>Methylocystis</taxon>
    </lineage>
</organism>
<evidence type="ECO:0000259" key="7">
    <source>
        <dbReference type="Pfam" id="PF16901"/>
    </source>
</evidence>
<evidence type="ECO:0000256" key="1">
    <source>
        <dbReference type="ARBA" id="ARBA00001974"/>
    </source>
</evidence>
<dbReference type="PANTHER" id="PTHR11985:SF15">
    <property type="entry name" value="GLYCEROL-3-PHOSPHATE DEHYDROGENASE, MITOCHONDRIAL"/>
    <property type="match status" value="1"/>
</dbReference>
<dbReference type="InterPro" id="IPR006076">
    <property type="entry name" value="FAD-dep_OxRdtase"/>
</dbReference>
<feature type="domain" description="Alpha-glycerophosphate oxidase C-terminal" evidence="7">
    <location>
        <begin position="399"/>
        <end position="492"/>
    </location>
</feature>
<evidence type="ECO:0000256" key="5">
    <source>
        <dbReference type="ARBA" id="ARBA00023002"/>
    </source>
</evidence>
<dbReference type="Gene3D" id="1.10.8.870">
    <property type="entry name" value="Alpha-glycerophosphate oxidase, cap domain"/>
    <property type="match status" value="1"/>
</dbReference>
<keyword evidence="5" id="KW-0560">Oxidoreductase</keyword>
<dbReference type="InterPro" id="IPR031656">
    <property type="entry name" value="DAO_C"/>
</dbReference>
<reference evidence="8 9" key="1">
    <citation type="journal article" date="2023" name="Int. J. Syst. Evol. Microbiol.">
        <title>Methylocystis iwaonis sp. nov., a type II methane-oxidizing bacterium from surface soil of a rice paddy field in Japan, and emended description of the genus Methylocystis (ex Whittenbury et al. 1970) Bowman et al. 1993.</title>
        <authorList>
            <person name="Kaise H."/>
            <person name="Sawadogo J.B."/>
            <person name="Alam M.S."/>
            <person name="Ueno C."/>
            <person name="Dianou D."/>
            <person name="Shinjo R."/>
            <person name="Asakawa S."/>
        </authorList>
    </citation>
    <scope>NUCLEOTIDE SEQUENCE [LARGE SCALE GENOMIC DNA]</scope>
    <source>
        <strain evidence="8 9">SS37A-Re</strain>
    </source>
</reference>
<comment type="cofactor">
    <cofactor evidence="1">
        <name>FAD</name>
        <dbReference type="ChEBI" id="CHEBI:57692"/>
    </cofactor>
</comment>
<dbReference type="InterPro" id="IPR036188">
    <property type="entry name" value="FAD/NAD-bd_sf"/>
</dbReference>
<feature type="domain" description="FAD dependent oxidoreductase" evidence="6">
    <location>
        <begin position="25"/>
        <end position="341"/>
    </location>
</feature>
<name>A0ABM8EAT8_9HYPH</name>
<proteinExistence type="inferred from homology"/>
<sequence>MVLALARTRLRLSMSQPRAARMLYDLLIIGGGINGCAIARDAAGRGLSVRLVEQNDLASGTSSASTKLIHGGLRYLELYEFRLVHEALEERERLLAAAPHIIWPLKFVLPYEKGLRPLWMLRLGLFLYDHLARRKRLEGSHLAALGDNALGAPLRETYNVGFTYADCWVEDSRLVALNALDAKERGATISVGARLVQAKRKGAHWTAKLDGGMEIEARALVNAAGPWVSQVIEGALHMHSRKHVRLVKGSHLVTRRLYDGDHAYILQNPDGRIVFAIPFEHAFTLIGTTDVAYEGAPGEVAISDAETDYLLDAINHFLRKPVTRADVVWSYSGLRPLYDDGSLNASVVTRDYAFDLDAPEDGAPVLSIFGGKITTARRLAEHALDELRRFLPAHGEAWTAGATFPGGDMEFDALLARLKSEKPFLGDVLARRLARAYGTRAERILKHAHAMADLGRDFGCGLTEAEARYLMENEWARKADDILWRRSKLGLHMSAEQQLGLREYMGA</sequence>
<evidence type="ECO:0000256" key="3">
    <source>
        <dbReference type="ARBA" id="ARBA00022630"/>
    </source>
</evidence>
<dbReference type="EMBL" id="AP027142">
    <property type="protein sequence ID" value="BDV35109.1"/>
    <property type="molecule type" value="Genomic_DNA"/>
</dbReference>
<dbReference type="InterPro" id="IPR000447">
    <property type="entry name" value="G3P_DH_FAD-dep"/>
</dbReference>
<evidence type="ECO:0000313" key="8">
    <source>
        <dbReference type="EMBL" id="BDV35109.1"/>
    </source>
</evidence>
<dbReference type="NCBIfam" id="NF009906">
    <property type="entry name" value="PRK13369.1"/>
    <property type="match status" value="1"/>
</dbReference>
<evidence type="ECO:0000313" key="9">
    <source>
        <dbReference type="Proteomes" id="UP001317629"/>
    </source>
</evidence>
<evidence type="ECO:0000256" key="4">
    <source>
        <dbReference type="ARBA" id="ARBA00022827"/>
    </source>
</evidence>
<protein>
    <submittedName>
        <fullName evidence="8">Glycerol-3-phosphate dehydrogenase</fullName>
    </submittedName>
</protein>
<dbReference type="Pfam" id="PF01266">
    <property type="entry name" value="DAO"/>
    <property type="match status" value="1"/>
</dbReference>
<evidence type="ECO:0000256" key="2">
    <source>
        <dbReference type="ARBA" id="ARBA00007330"/>
    </source>
</evidence>
<dbReference type="Proteomes" id="UP001317629">
    <property type="component" value="Chromosome"/>
</dbReference>